<organism evidence="21 22">
    <name type="scientific">Pseudolycoriella hygida</name>
    <dbReference type="NCBI Taxonomy" id="35572"/>
    <lineage>
        <taxon>Eukaryota</taxon>
        <taxon>Metazoa</taxon>
        <taxon>Ecdysozoa</taxon>
        <taxon>Arthropoda</taxon>
        <taxon>Hexapoda</taxon>
        <taxon>Insecta</taxon>
        <taxon>Pterygota</taxon>
        <taxon>Neoptera</taxon>
        <taxon>Endopterygota</taxon>
        <taxon>Diptera</taxon>
        <taxon>Nematocera</taxon>
        <taxon>Sciaroidea</taxon>
        <taxon>Sciaridae</taxon>
        <taxon>Pseudolycoriella</taxon>
    </lineage>
</organism>
<keyword evidence="9 16" id="KW-0472">Membrane</keyword>
<proteinExistence type="inferred from homology"/>
<dbReference type="Gene3D" id="3.40.190.10">
    <property type="entry name" value="Periplasmic binding protein-like II"/>
    <property type="match status" value="3"/>
</dbReference>
<evidence type="ECO:0000256" key="3">
    <source>
        <dbReference type="ARBA" id="ARBA00022475"/>
    </source>
</evidence>
<feature type="transmembrane region" description="Helical" evidence="16">
    <location>
        <begin position="161"/>
        <end position="180"/>
    </location>
</feature>
<evidence type="ECO:0000256" key="7">
    <source>
        <dbReference type="ARBA" id="ARBA00023018"/>
    </source>
</evidence>
<dbReference type="EMBL" id="WJQU01000004">
    <property type="protein sequence ID" value="KAJ6635350.1"/>
    <property type="molecule type" value="Genomic_DNA"/>
</dbReference>
<keyword evidence="7" id="KW-0770">Synapse</keyword>
<evidence type="ECO:0000256" key="6">
    <source>
        <dbReference type="ARBA" id="ARBA00022989"/>
    </source>
</evidence>
<feature type="signal peptide" evidence="17">
    <location>
        <begin position="1"/>
        <end position="20"/>
    </location>
</feature>
<evidence type="ECO:0000256" key="5">
    <source>
        <dbReference type="ARBA" id="ARBA00022729"/>
    </source>
</evidence>
<evidence type="ECO:0000256" key="17">
    <source>
        <dbReference type="SAM" id="SignalP"/>
    </source>
</evidence>
<dbReference type="FunFam" id="3.40.190.10:FF:000024">
    <property type="entry name" value="Glutamate receptor, ionotropic, delta 1"/>
    <property type="match status" value="1"/>
</dbReference>
<keyword evidence="10 21" id="KW-0675">Receptor</keyword>
<dbReference type="SUPFAM" id="SSF53850">
    <property type="entry name" value="Periplasmic binding protein-like II"/>
    <property type="match status" value="1"/>
</dbReference>
<evidence type="ECO:0000256" key="1">
    <source>
        <dbReference type="ARBA" id="ARBA00008685"/>
    </source>
</evidence>
<reference evidence="21" key="1">
    <citation type="submission" date="2022-07" db="EMBL/GenBank/DDBJ databases">
        <authorList>
            <person name="Trinca V."/>
            <person name="Uliana J.V.C."/>
            <person name="Torres T.T."/>
            <person name="Ward R.J."/>
            <person name="Monesi N."/>
        </authorList>
    </citation>
    <scope>NUCLEOTIDE SEQUENCE</scope>
    <source>
        <strain evidence="21">HSMRA1968</strain>
        <tissue evidence="21">Whole embryos</tissue>
    </source>
</reference>
<gene>
    <name evidence="21" type="primary">GRIK1_1</name>
    <name evidence="20" type="synonym">GRIK1_0</name>
    <name evidence="20" type="ORF">Bhyg_13935</name>
    <name evidence="21" type="ORF">Bhyg_13936</name>
</gene>
<evidence type="ECO:0000259" key="18">
    <source>
        <dbReference type="SMART" id="SM00079"/>
    </source>
</evidence>
<dbReference type="EMBL" id="WJQU01000004">
    <property type="protein sequence ID" value="KAJ6635351.1"/>
    <property type="molecule type" value="Genomic_DNA"/>
</dbReference>
<evidence type="ECO:0000256" key="14">
    <source>
        <dbReference type="ARBA" id="ARBA00023303"/>
    </source>
</evidence>
<keyword evidence="2" id="KW-0813">Transport</keyword>
<evidence type="ECO:0000256" key="12">
    <source>
        <dbReference type="ARBA" id="ARBA00023257"/>
    </source>
</evidence>
<keyword evidence="11" id="KW-0325">Glycoprotein</keyword>
<evidence type="ECO:0000256" key="13">
    <source>
        <dbReference type="ARBA" id="ARBA00023286"/>
    </source>
</evidence>
<dbReference type="FunFam" id="3.40.190.10:FF:000060">
    <property type="entry name" value="Glutamate receptor ionotropic, kainate 1"/>
    <property type="match status" value="1"/>
</dbReference>
<evidence type="ECO:0000256" key="4">
    <source>
        <dbReference type="ARBA" id="ARBA00022692"/>
    </source>
</evidence>
<protein>
    <submittedName>
        <fullName evidence="21">Glutamate receptor ionotropic, kainate 1</fullName>
    </submittedName>
</protein>
<keyword evidence="4 16" id="KW-0812">Transmembrane</keyword>
<evidence type="ECO:0000313" key="20">
    <source>
        <dbReference type="EMBL" id="KAJ6635350.1"/>
    </source>
</evidence>
<feature type="domain" description="Ionotropic glutamate receptor L-glutamate and glycine-binding" evidence="19">
    <location>
        <begin position="37"/>
        <end position="102"/>
    </location>
</feature>
<evidence type="ECO:0000256" key="8">
    <source>
        <dbReference type="ARBA" id="ARBA00023065"/>
    </source>
</evidence>
<dbReference type="GO" id="GO:0015276">
    <property type="term" value="F:ligand-gated monoatomic ion channel activity"/>
    <property type="evidence" value="ECO:0007669"/>
    <property type="project" value="InterPro"/>
</dbReference>
<evidence type="ECO:0000256" key="16">
    <source>
        <dbReference type="SAM" id="Phobius"/>
    </source>
</evidence>
<evidence type="ECO:0000259" key="19">
    <source>
        <dbReference type="SMART" id="SM00918"/>
    </source>
</evidence>
<keyword evidence="22" id="KW-1185">Reference proteome</keyword>
<dbReference type="GO" id="GO:0045211">
    <property type="term" value="C:postsynaptic membrane"/>
    <property type="evidence" value="ECO:0007669"/>
    <property type="project" value="UniProtKB-SubCell"/>
</dbReference>
<dbReference type="Proteomes" id="UP001151699">
    <property type="component" value="Chromosome C"/>
</dbReference>
<keyword evidence="6 16" id="KW-1133">Transmembrane helix</keyword>
<sequence length="366" mass="41275">MALIYKIFLWISLAAIGVQCQSLKEKKLVVLTVLEKPYTSLREVPYTNLTGNDRYEGYIVDLLDSISNILGFKYELVVDPANTYGSRQPNGKWNGMVGDIIERRADVAAAAMTINAEREAVVDFTVPFMNLGIGILYQKAKVSGPGVAEDFMGLLHPFTHYPVDTFFILTLLFGIILLALRRKYKTIVFRTFLGFWLLFLFIYASLFIAQLTDYYIKNNEIYYMVSEFRSVEDLVDQNFVAYGCIAGGATMSFFRNSNISLYSKMWSQMASRTPSPFVASSDQGIERVREGGYAFLAESTLIEYVTARVCELQQVGGLLDSKGFGLAVQQGSALREVLSKAILSLQEQGILIELKKKWWYERGSKC</sequence>
<dbReference type="InterPro" id="IPR001320">
    <property type="entry name" value="Iontro_rcpt_C"/>
</dbReference>
<accession>A0A9Q0RWT2</accession>
<evidence type="ECO:0000256" key="2">
    <source>
        <dbReference type="ARBA" id="ARBA00022448"/>
    </source>
</evidence>
<dbReference type="InterPro" id="IPR015683">
    <property type="entry name" value="Ionotropic_Glu_rcpt"/>
</dbReference>
<dbReference type="InterPro" id="IPR019594">
    <property type="entry name" value="Glu/Gly-bd"/>
</dbReference>
<dbReference type="CDD" id="cd13714">
    <property type="entry name" value="PBP2_iGluR_Kainate"/>
    <property type="match status" value="1"/>
</dbReference>
<keyword evidence="3" id="KW-1003">Cell membrane</keyword>
<keyword evidence="14" id="KW-0407">Ion channel</keyword>
<comment type="subcellular location">
    <subcellularLocation>
        <location evidence="15">Postsynaptic cell membrane</location>
        <topology evidence="15">Multi-pass membrane protein</topology>
    </subcellularLocation>
</comment>
<comment type="caution">
    <text evidence="21">The sequence shown here is derived from an EMBL/GenBank/DDBJ whole genome shotgun (WGS) entry which is preliminary data.</text>
</comment>
<dbReference type="SMART" id="SM00079">
    <property type="entry name" value="PBPe"/>
    <property type="match status" value="1"/>
</dbReference>
<dbReference type="PANTHER" id="PTHR18966">
    <property type="entry name" value="IONOTROPIC GLUTAMATE RECEPTOR"/>
    <property type="match status" value="1"/>
</dbReference>
<evidence type="ECO:0000256" key="9">
    <source>
        <dbReference type="ARBA" id="ARBA00023136"/>
    </source>
</evidence>
<evidence type="ECO:0000256" key="15">
    <source>
        <dbReference type="ARBA" id="ARBA00034104"/>
    </source>
</evidence>
<evidence type="ECO:0000256" key="10">
    <source>
        <dbReference type="ARBA" id="ARBA00023170"/>
    </source>
</evidence>
<dbReference type="AlphaFoldDB" id="A0A9Q0RWT2"/>
<evidence type="ECO:0000313" key="21">
    <source>
        <dbReference type="EMBL" id="KAJ6635351.1"/>
    </source>
</evidence>
<keyword evidence="8" id="KW-0406">Ion transport</keyword>
<evidence type="ECO:0000313" key="22">
    <source>
        <dbReference type="Proteomes" id="UP001151699"/>
    </source>
</evidence>
<dbReference type="OrthoDB" id="5984008at2759"/>
<comment type="similarity">
    <text evidence="1">Belongs to the glutamate-gated ion channel (TC 1.A.10.1) family.</text>
</comment>
<keyword evidence="5 17" id="KW-0732">Signal</keyword>
<dbReference type="SMART" id="SM00918">
    <property type="entry name" value="Lig_chan-Glu_bd"/>
    <property type="match status" value="1"/>
</dbReference>
<feature type="transmembrane region" description="Helical" evidence="16">
    <location>
        <begin position="187"/>
        <end position="209"/>
    </location>
</feature>
<keyword evidence="13" id="KW-1071">Ligand-gated ion channel</keyword>
<dbReference type="Pfam" id="PF10613">
    <property type="entry name" value="Lig_chan-Glu_bd"/>
    <property type="match status" value="1"/>
</dbReference>
<feature type="chain" id="PRO_5040711419" evidence="17">
    <location>
        <begin position="21"/>
        <end position="366"/>
    </location>
</feature>
<keyword evidence="12" id="KW-0628">Postsynaptic cell membrane</keyword>
<evidence type="ECO:0000256" key="11">
    <source>
        <dbReference type="ARBA" id="ARBA00023180"/>
    </source>
</evidence>
<feature type="domain" description="Ionotropic glutamate receptor C-terminal" evidence="18">
    <location>
        <begin position="27"/>
        <end position="361"/>
    </location>
</feature>
<name>A0A9Q0RWT2_9DIPT</name>